<gene>
    <name evidence="3" type="ORF">GRG538_LOCUS19662</name>
    <name evidence="2" type="ORF">KIK155_LOCUS17275</name>
</gene>
<accession>A0A818IUX9</accession>
<dbReference type="Proteomes" id="UP000663865">
    <property type="component" value="Unassembled WGS sequence"/>
</dbReference>
<evidence type="ECO:0000313" key="2">
    <source>
        <dbReference type="EMBL" id="CAF3527617.1"/>
    </source>
</evidence>
<dbReference type="EMBL" id="CAJNYV010003036">
    <property type="protein sequence ID" value="CAF3527617.1"/>
    <property type="molecule type" value="Genomic_DNA"/>
</dbReference>
<name>A0A818IUX9_9BILA</name>
<feature type="region of interest" description="Disordered" evidence="1">
    <location>
        <begin position="1"/>
        <end position="34"/>
    </location>
</feature>
<feature type="compositionally biased region" description="Polar residues" evidence="1">
    <location>
        <begin position="79"/>
        <end position="90"/>
    </location>
</feature>
<comment type="caution">
    <text evidence="2">The sequence shown here is derived from an EMBL/GenBank/DDBJ whole genome shotgun (WGS) entry which is preliminary data.</text>
</comment>
<dbReference type="EMBL" id="CAJNYT010003198">
    <property type="protein sequence ID" value="CAF3538990.1"/>
    <property type="molecule type" value="Genomic_DNA"/>
</dbReference>
<sequence>MTSNFRMISMRPPSGRLKPISSAKSTSSYTDELSSMSNKALEDVTNNVKQASPLIPKTHLYKKKLAPLVNSNDIMNKKNSYRSSIDQQPCTVDDVPSDRSEETSGGTSTGGGGGGGGGGGRDIRSSSGSDKRSKHH</sequence>
<feature type="compositionally biased region" description="Gly residues" evidence="1">
    <location>
        <begin position="107"/>
        <end position="120"/>
    </location>
</feature>
<evidence type="ECO:0000256" key="1">
    <source>
        <dbReference type="SAM" id="MobiDB-lite"/>
    </source>
</evidence>
<reference evidence="2" key="1">
    <citation type="submission" date="2021-02" db="EMBL/GenBank/DDBJ databases">
        <authorList>
            <person name="Nowell W R."/>
        </authorList>
    </citation>
    <scope>NUCLEOTIDE SEQUENCE</scope>
</reference>
<feature type="compositionally biased region" description="Polar residues" evidence="1">
    <location>
        <begin position="22"/>
        <end position="34"/>
    </location>
</feature>
<evidence type="ECO:0000313" key="3">
    <source>
        <dbReference type="EMBL" id="CAF3538990.1"/>
    </source>
</evidence>
<protein>
    <submittedName>
        <fullName evidence="2">Uncharacterized protein</fullName>
    </submittedName>
</protein>
<feature type="region of interest" description="Disordered" evidence="1">
    <location>
        <begin position="79"/>
        <end position="136"/>
    </location>
</feature>
<evidence type="ECO:0000313" key="4">
    <source>
        <dbReference type="Proteomes" id="UP000663865"/>
    </source>
</evidence>
<dbReference type="AlphaFoldDB" id="A0A818IUX9"/>
<proteinExistence type="predicted"/>
<organism evidence="2 4">
    <name type="scientific">Rotaria socialis</name>
    <dbReference type="NCBI Taxonomy" id="392032"/>
    <lineage>
        <taxon>Eukaryota</taxon>
        <taxon>Metazoa</taxon>
        <taxon>Spiralia</taxon>
        <taxon>Gnathifera</taxon>
        <taxon>Rotifera</taxon>
        <taxon>Eurotatoria</taxon>
        <taxon>Bdelloidea</taxon>
        <taxon>Philodinida</taxon>
        <taxon>Philodinidae</taxon>
        <taxon>Rotaria</taxon>
    </lineage>
</organism>
<dbReference type="Proteomes" id="UP000663872">
    <property type="component" value="Unassembled WGS sequence"/>
</dbReference>